<comment type="caution">
    <text evidence="2">The sequence shown here is derived from an EMBL/GenBank/DDBJ whole genome shotgun (WGS) entry which is preliminary data.</text>
</comment>
<organism evidence="2 3">
    <name type="scientific">Candidatus Tanganyikabacteria bacterium</name>
    <dbReference type="NCBI Taxonomy" id="2961651"/>
    <lineage>
        <taxon>Bacteria</taxon>
        <taxon>Bacillati</taxon>
        <taxon>Candidatus Sericytochromatia</taxon>
        <taxon>Candidatus Tanganyikabacteria</taxon>
    </lineage>
</organism>
<dbReference type="AlphaFoldDB" id="A0A938BLM9"/>
<reference evidence="2 3" key="1">
    <citation type="submission" date="2019-03" db="EMBL/GenBank/DDBJ databases">
        <title>Lake Tanganyika Metagenome-Assembled Genomes (MAGs).</title>
        <authorList>
            <person name="Tran P."/>
        </authorList>
    </citation>
    <scope>NUCLEOTIDE SEQUENCE [LARGE SCALE GENOMIC DNA]</scope>
    <source>
        <strain evidence="2">K_DeepCast_65m_m2_236</strain>
    </source>
</reference>
<protein>
    <submittedName>
        <fullName evidence="2">Uncharacterized protein</fullName>
    </submittedName>
</protein>
<evidence type="ECO:0000256" key="1">
    <source>
        <dbReference type="SAM" id="MobiDB-lite"/>
    </source>
</evidence>
<gene>
    <name evidence="2" type="ORF">FJZ00_09945</name>
</gene>
<name>A0A938BLM9_9BACT</name>
<sequence length="118" mass="11303">MDMPFLNNAPGGGDLWAPAEGAGGDDATLNDLLALYQSANDANPPFAPMADAGAVGGTPSFGGSSSAVDAEIDELIRSFQDTPPPFSGGAAPAAVAPAAAAPAGAPIPAPPAIPVPAP</sequence>
<feature type="non-terminal residue" evidence="2">
    <location>
        <position position="118"/>
    </location>
</feature>
<evidence type="ECO:0000313" key="2">
    <source>
        <dbReference type="EMBL" id="MBM3275466.1"/>
    </source>
</evidence>
<feature type="region of interest" description="Disordered" evidence="1">
    <location>
        <begin position="1"/>
        <end position="22"/>
    </location>
</feature>
<accession>A0A938BLM9</accession>
<evidence type="ECO:0000313" key="3">
    <source>
        <dbReference type="Proteomes" id="UP000703893"/>
    </source>
</evidence>
<proteinExistence type="predicted"/>
<dbReference type="EMBL" id="VGJX01000585">
    <property type="protein sequence ID" value="MBM3275466.1"/>
    <property type="molecule type" value="Genomic_DNA"/>
</dbReference>
<dbReference type="Proteomes" id="UP000703893">
    <property type="component" value="Unassembled WGS sequence"/>
</dbReference>